<sequence length="123" mass="14560">MRNGDDEERGESVITMAKSTRDRTPVLLQMDEGNPMRTLNQIIPLGKFRITEEVWNRKGYISCLPMRMTEYVRENPQTITENTEILLEFEIRSFYRLKEDELQRSFVCYLTCHPVSENCSEFV</sequence>
<reference evidence="1 2" key="1">
    <citation type="journal article" date="2022" name="Allergy">
        <title>Genome assembly and annotation of Periplaneta americana reveal a comprehensive cockroach allergen profile.</title>
        <authorList>
            <person name="Wang L."/>
            <person name="Xiong Q."/>
            <person name="Saelim N."/>
            <person name="Wang L."/>
            <person name="Nong W."/>
            <person name="Wan A.T."/>
            <person name="Shi M."/>
            <person name="Liu X."/>
            <person name="Cao Q."/>
            <person name="Hui J.H.L."/>
            <person name="Sookrung N."/>
            <person name="Leung T.F."/>
            <person name="Tungtrongchitr A."/>
            <person name="Tsui S.K.W."/>
        </authorList>
    </citation>
    <scope>NUCLEOTIDE SEQUENCE [LARGE SCALE GENOMIC DNA]</scope>
    <source>
        <strain evidence="1">PWHHKU_190912</strain>
    </source>
</reference>
<name>A0ABQ8SPK4_PERAM</name>
<gene>
    <name evidence="1" type="ORF">ANN_18208</name>
</gene>
<dbReference type="Proteomes" id="UP001148838">
    <property type="component" value="Unassembled WGS sequence"/>
</dbReference>
<evidence type="ECO:0000313" key="2">
    <source>
        <dbReference type="Proteomes" id="UP001148838"/>
    </source>
</evidence>
<protein>
    <submittedName>
        <fullName evidence="1">Uncharacterized protein</fullName>
    </submittedName>
</protein>
<evidence type="ECO:0000313" key="1">
    <source>
        <dbReference type="EMBL" id="KAJ4435592.1"/>
    </source>
</evidence>
<organism evidence="1 2">
    <name type="scientific">Periplaneta americana</name>
    <name type="common">American cockroach</name>
    <name type="synonym">Blatta americana</name>
    <dbReference type="NCBI Taxonomy" id="6978"/>
    <lineage>
        <taxon>Eukaryota</taxon>
        <taxon>Metazoa</taxon>
        <taxon>Ecdysozoa</taxon>
        <taxon>Arthropoda</taxon>
        <taxon>Hexapoda</taxon>
        <taxon>Insecta</taxon>
        <taxon>Pterygota</taxon>
        <taxon>Neoptera</taxon>
        <taxon>Polyneoptera</taxon>
        <taxon>Dictyoptera</taxon>
        <taxon>Blattodea</taxon>
        <taxon>Blattoidea</taxon>
        <taxon>Blattidae</taxon>
        <taxon>Blattinae</taxon>
        <taxon>Periplaneta</taxon>
    </lineage>
</organism>
<proteinExistence type="predicted"/>
<dbReference type="EMBL" id="JAJSOF020000023">
    <property type="protein sequence ID" value="KAJ4435592.1"/>
    <property type="molecule type" value="Genomic_DNA"/>
</dbReference>
<keyword evidence="2" id="KW-1185">Reference proteome</keyword>
<accession>A0ABQ8SPK4</accession>
<comment type="caution">
    <text evidence="1">The sequence shown here is derived from an EMBL/GenBank/DDBJ whole genome shotgun (WGS) entry which is preliminary data.</text>
</comment>